<name>A0A068T352_NEOGA</name>
<feature type="transmembrane region" description="Helical" evidence="1">
    <location>
        <begin position="118"/>
        <end position="143"/>
    </location>
</feature>
<sequence>MLGNGGIRVVKQVFSIVVRNWIYYFVWIIISVLLSVFEEISGSSSSNIASFFPTIYLAMWVQISIIRETTFEFSAKPEFYKGFFGYSLKFITLAIIAAGLSLPAFLWFAAVFNGRTVGWLMVSTTALVVIYAASMSLVGTWPTSNITGIRTSLKAAWARGAPNFLTTFGHLAVSLVAMSAMSLVIGAIGTAAFGTMLVPAGVPNIPLILVVMVALSINAIGITYGAAVLANVYMRHEVDEPPLAVSPVNA</sequence>
<dbReference type="HOGENOM" id="CLU_1123801_0_0_5"/>
<gene>
    <name evidence="2" type="ORF">RG1141_CH05260</name>
</gene>
<protein>
    <recommendedName>
        <fullName evidence="4">Transmembrane protein</fullName>
    </recommendedName>
</protein>
<dbReference type="AlphaFoldDB" id="A0A068T352"/>
<feature type="transmembrane region" description="Helical" evidence="1">
    <location>
        <begin position="205"/>
        <end position="230"/>
    </location>
</feature>
<dbReference type="Proteomes" id="UP000028186">
    <property type="component" value="Chromosome I"/>
</dbReference>
<feature type="transmembrane region" description="Helical" evidence="1">
    <location>
        <begin position="164"/>
        <end position="193"/>
    </location>
</feature>
<dbReference type="RefSeq" id="WP_038540442.1">
    <property type="nucleotide sequence ID" value="NZ_HG938355.1"/>
</dbReference>
<reference evidence="3" key="1">
    <citation type="journal article" date="2014" name="BMC Genomics">
        <title>Genome sequencing of two Neorhizobium galegae strains reveals a noeT gene responsible for the unusual acetylation of the nodulation factors.</title>
        <authorList>
            <person name="Osterman J."/>
            <person name="Marsh J."/>
            <person name="Laine P.K."/>
            <person name="Zeng Z."/>
            <person name="Alatalo E."/>
            <person name="Sullivan J.T."/>
            <person name="Young J.P."/>
            <person name="Thomas-Oates J."/>
            <person name="Paulin L."/>
            <person name="Lindstrom K."/>
        </authorList>
    </citation>
    <scope>NUCLEOTIDE SEQUENCE [LARGE SCALE GENOMIC DNA]</scope>
    <source>
        <strain evidence="3">HAMBI 1141</strain>
    </source>
</reference>
<feature type="transmembrane region" description="Helical" evidence="1">
    <location>
        <begin position="21"/>
        <end position="37"/>
    </location>
</feature>
<evidence type="ECO:0000313" key="3">
    <source>
        <dbReference type="Proteomes" id="UP000028186"/>
    </source>
</evidence>
<evidence type="ECO:0000256" key="1">
    <source>
        <dbReference type="SAM" id="Phobius"/>
    </source>
</evidence>
<feature type="transmembrane region" description="Helical" evidence="1">
    <location>
        <begin position="87"/>
        <end position="112"/>
    </location>
</feature>
<keyword evidence="1" id="KW-0472">Membrane</keyword>
<evidence type="ECO:0000313" key="2">
    <source>
        <dbReference type="EMBL" id="CDN52887.1"/>
    </source>
</evidence>
<dbReference type="EMBL" id="HG938355">
    <property type="protein sequence ID" value="CDN52887.1"/>
    <property type="molecule type" value="Genomic_DNA"/>
</dbReference>
<dbReference type="eggNOG" id="ENOG503222B">
    <property type="taxonomic scope" value="Bacteria"/>
</dbReference>
<accession>A0A068T352</accession>
<keyword evidence="1" id="KW-1133">Transmembrane helix</keyword>
<evidence type="ECO:0008006" key="4">
    <source>
        <dbReference type="Google" id="ProtNLM"/>
    </source>
</evidence>
<feature type="transmembrane region" description="Helical" evidence="1">
    <location>
        <begin position="49"/>
        <end position="66"/>
    </location>
</feature>
<organism evidence="2 3">
    <name type="scientific">Neorhizobium galegae bv. officinalis bv. officinalis str. HAMBI 1141</name>
    <dbReference type="NCBI Taxonomy" id="1028801"/>
    <lineage>
        <taxon>Bacteria</taxon>
        <taxon>Pseudomonadati</taxon>
        <taxon>Pseudomonadota</taxon>
        <taxon>Alphaproteobacteria</taxon>
        <taxon>Hyphomicrobiales</taxon>
        <taxon>Rhizobiaceae</taxon>
        <taxon>Rhizobium/Agrobacterium group</taxon>
        <taxon>Neorhizobium</taxon>
    </lineage>
</organism>
<keyword evidence="1" id="KW-0812">Transmembrane</keyword>
<dbReference type="KEGG" id="ngl:RG1141_CH05260"/>
<proteinExistence type="predicted"/>